<feature type="region of interest" description="Disordered" evidence="1">
    <location>
        <begin position="944"/>
        <end position="1000"/>
    </location>
</feature>
<feature type="compositionally biased region" description="Polar residues" evidence="1">
    <location>
        <begin position="820"/>
        <end position="829"/>
    </location>
</feature>
<sequence>MGLEQRRKQLMAQQVQWGQQWDDSPSPPHLSKHVDFGGSSSSVSSGRSPQSGSEDSRDNSPSVVASSRGGEENSLGVDDAQKLVPDDLIMISREERKKSEPVGTLQPILTCKDWTLKSLIETSDNFHHVPRVKWSANKSVAAQIKNHDTKNPGVPLVVEGLHKHPKWLEDEFTPEWFQDNGPEVISVRNVHDRMDKDIPFSEFIARTRTTSTFKKPGGLYGKDVVCPPRWHQFLETGGVLPPYLAPDAPDNALNNLPKTHRPETLMCYVGVGDTFTPAHKDLCASSGHNLMCYTENGGSSFWFMTATSSANAAAEYFQNKLKQVLDHEAHIITVEELAQAPFQVVNSGGMTFKTSWSRMTLDGLSLALRYELPLYRRVCRSEIYRVKATIYHTLLQKTEAVSNLLCAQPDSPRSEADPSQTDMPIHLDALRRVLLLFDSILIEEYSPEHNNMRQLAKPEGKDEEIEQLTCDFCGGDIFLSFFECRSCVNGSRQAQPGAGFTVCPGCYVEGRTCACEVMSPMQCRFADKLFQSRARAVDLFNALRAPHETDLPSNEAIRTDGRLGLFRAGIISRKRRLQIRAAKSQDDMRRCTVRSNLNYNHDAPNAWILQCTKCHAGSCFAHLVWKSYLHSAEALLACGDKDGGEALHAAHSASVRRYQSEIANLKLEAPDYIPDLKIQLAYLATTFTTCRPVAANSKHWKSGHYDFEAWEIGRPQRSVAKQMPVKAQKIVTLRPASKPVKRFMLDYVLIPPGPRPVKRKTKEFGPALISARSQPLANIQTDKDDDAPLRKKLKSTHPIRGPPGNPSSSSKRPAAEPSRTKSIISVSDTSDSEDERPQKRARITSRPSKHFADLSLRQNAPQPAISVADAFNTASAQNSKSIPNTVRQSHPSASAPAPTLPRRKVKPKAVPIPEAGPSSSSEASSSRNPVAIKDQLAELEKQLSGLQAQVDAGSREERRGRASETIPDSAAANERRSLKAKQKVSRGSSSEGSNAGIQNQINDISEKVSLLTAEVRGRQDQTMLGLVSELVRVVASQAQPPPVSPNNVGFNSVNWSAPYRARSHGRGGNLLFSDHPHRSMPFPSRERDISVDRPARAYRMARPHFAYRNAPFPPASARYNQQTFTDRVWTEGPHAHERHEEPGRFRAYAEDERREAQEPPRRRRATRFSPPHSSANGLDLVLARPRPTRPPNGRESPQSDESVTVTNANDTGGSNQPETSAGGVQPPSFFRSLTRLSPTSDDQDWETNYENTEKTT</sequence>
<feature type="region of interest" description="Disordered" evidence="1">
    <location>
        <begin position="768"/>
        <end position="856"/>
    </location>
</feature>
<feature type="region of interest" description="Disordered" evidence="1">
    <location>
        <begin position="1"/>
        <end position="81"/>
    </location>
</feature>
<accession>A0A8H7D9E6</accession>
<feature type="compositionally biased region" description="Basic and acidic residues" evidence="1">
    <location>
        <begin position="953"/>
        <end position="962"/>
    </location>
</feature>
<dbReference type="Proteomes" id="UP000623467">
    <property type="component" value="Unassembled WGS sequence"/>
</dbReference>
<feature type="compositionally biased region" description="Polar residues" evidence="1">
    <location>
        <begin position="771"/>
        <end position="780"/>
    </location>
</feature>
<keyword evidence="3" id="KW-1185">Reference proteome</keyword>
<organism evidence="2 3">
    <name type="scientific">Mycena sanguinolenta</name>
    <dbReference type="NCBI Taxonomy" id="230812"/>
    <lineage>
        <taxon>Eukaryota</taxon>
        <taxon>Fungi</taxon>
        <taxon>Dikarya</taxon>
        <taxon>Basidiomycota</taxon>
        <taxon>Agaricomycotina</taxon>
        <taxon>Agaricomycetes</taxon>
        <taxon>Agaricomycetidae</taxon>
        <taxon>Agaricales</taxon>
        <taxon>Marasmiineae</taxon>
        <taxon>Mycenaceae</taxon>
        <taxon>Mycena</taxon>
    </lineage>
</organism>
<dbReference type="OrthoDB" id="298344at2759"/>
<feature type="compositionally biased region" description="Polar residues" evidence="1">
    <location>
        <begin position="1195"/>
        <end position="1219"/>
    </location>
</feature>
<protein>
    <recommendedName>
        <fullName evidence="4">JmjC domain-containing protein</fullName>
    </recommendedName>
</protein>
<feature type="compositionally biased region" description="Polar residues" evidence="1">
    <location>
        <begin position="985"/>
        <end position="1000"/>
    </location>
</feature>
<feature type="region of interest" description="Disordered" evidence="1">
    <location>
        <begin position="878"/>
        <end position="928"/>
    </location>
</feature>
<evidence type="ECO:0000256" key="1">
    <source>
        <dbReference type="SAM" id="MobiDB-lite"/>
    </source>
</evidence>
<feature type="compositionally biased region" description="Low complexity" evidence="1">
    <location>
        <begin position="913"/>
        <end position="926"/>
    </location>
</feature>
<reference evidence="2" key="1">
    <citation type="submission" date="2020-05" db="EMBL/GenBank/DDBJ databases">
        <title>Mycena genomes resolve the evolution of fungal bioluminescence.</title>
        <authorList>
            <person name="Tsai I.J."/>
        </authorList>
    </citation>
    <scope>NUCLEOTIDE SEQUENCE</scope>
    <source>
        <strain evidence="2">160909Yilan</strain>
    </source>
</reference>
<evidence type="ECO:0000313" key="3">
    <source>
        <dbReference type="Proteomes" id="UP000623467"/>
    </source>
</evidence>
<feature type="compositionally biased region" description="Low complexity" evidence="1">
    <location>
        <begin position="37"/>
        <end position="53"/>
    </location>
</feature>
<gene>
    <name evidence="2" type="ORF">MSAN_01013200</name>
</gene>
<dbReference type="SUPFAM" id="SSF51197">
    <property type="entry name" value="Clavaminate synthase-like"/>
    <property type="match status" value="1"/>
</dbReference>
<comment type="caution">
    <text evidence="2">The sequence shown here is derived from an EMBL/GenBank/DDBJ whole genome shotgun (WGS) entry which is preliminary data.</text>
</comment>
<evidence type="ECO:0000313" key="2">
    <source>
        <dbReference type="EMBL" id="KAF7363566.1"/>
    </source>
</evidence>
<feature type="compositionally biased region" description="Basic and acidic residues" evidence="1">
    <location>
        <begin position="1133"/>
        <end position="1160"/>
    </location>
</feature>
<evidence type="ECO:0008006" key="4">
    <source>
        <dbReference type="Google" id="ProtNLM"/>
    </source>
</evidence>
<name>A0A8H7D9E6_9AGAR</name>
<proteinExistence type="predicted"/>
<feature type="region of interest" description="Disordered" evidence="1">
    <location>
        <begin position="1131"/>
        <end position="1256"/>
    </location>
</feature>
<dbReference type="Gene3D" id="2.60.120.650">
    <property type="entry name" value="Cupin"/>
    <property type="match status" value="1"/>
</dbReference>
<feature type="compositionally biased region" description="Polar residues" evidence="1">
    <location>
        <begin position="11"/>
        <end position="23"/>
    </location>
</feature>
<feature type="compositionally biased region" description="Basic residues" evidence="1">
    <location>
        <begin position="839"/>
        <end position="849"/>
    </location>
</feature>
<dbReference type="EMBL" id="JACAZH010000007">
    <property type="protein sequence ID" value="KAF7363566.1"/>
    <property type="molecule type" value="Genomic_DNA"/>
</dbReference>
<dbReference type="AlphaFoldDB" id="A0A8H7D9E6"/>
<feature type="compositionally biased region" description="Polar residues" evidence="1">
    <location>
        <begin position="878"/>
        <end position="892"/>
    </location>
</feature>